<evidence type="ECO:0000256" key="3">
    <source>
        <dbReference type="ARBA" id="ARBA00022763"/>
    </source>
</evidence>
<proteinExistence type="inferred from homology"/>
<evidence type="ECO:0000259" key="7">
    <source>
        <dbReference type="SMART" id="SM01340"/>
    </source>
</evidence>
<dbReference type="PANTHER" id="PTHR10073">
    <property type="entry name" value="DNA MISMATCH REPAIR PROTEIN MLH, PMS, MUTL"/>
    <property type="match status" value="1"/>
</dbReference>
<dbReference type="InterPro" id="IPR014721">
    <property type="entry name" value="Ribsml_uS5_D2-typ_fold_subgr"/>
</dbReference>
<organism evidence="8 9">
    <name type="scientific">Alistipes inops</name>
    <dbReference type="NCBI Taxonomy" id="1501391"/>
    <lineage>
        <taxon>Bacteria</taxon>
        <taxon>Pseudomonadati</taxon>
        <taxon>Bacteroidota</taxon>
        <taxon>Bacteroidia</taxon>
        <taxon>Bacteroidales</taxon>
        <taxon>Rikenellaceae</taxon>
        <taxon>Alistipes</taxon>
    </lineage>
</organism>
<evidence type="ECO:0000256" key="2">
    <source>
        <dbReference type="ARBA" id="ARBA00021975"/>
    </source>
</evidence>
<dbReference type="HAMAP" id="MF_00149">
    <property type="entry name" value="DNA_mis_repair"/>
    <property type="match status" value="1"/>
</dbReference>
<dbReference type="EMBL" id="JRGF01000005">
    <property type="protein sequence ID" value="KHE42208.1"/>
    <property type="molecule type" value="Genomic_DNA"/>
</dbReference>
<dbReference type="SMART" id="SM01340">
    <property type="entry name" value="DNA_mis_repair"/>
    <property type="match status" value="1"/>
</dbReference>
<name>A0ABR4YK53_9BACT</name>
<dbReference type="InterPro" id="IPR036890">
    <property type="entry name" value="HATPase_C_sf"/>
</dbReference>
<dbReference type="Pfam" id="PF08676">
    <property type="entry name" value="MutL_C"/>
    <property type="match status" value="1"/>
</dbReference>
<reference evidence="8 9" key="1">
    <citation type="submission" date="2014-09" db="EMBL/GenBank/DDBJ databases">
        <title>Alistipes sp. 627, sp. nov., a novel member of the family Rikenellaceae isolated from human faeces.</title>
        <authorList>
            <person name="Shkoporov A.N."/>
            <person name="Chaplin A.V."/>
            <person name="Motuzova O.V."/>
            <person name="Kafarskaia L.I."/>
            <person name="Khokhlova E.V."/>
            <person name="Efimov B.A."/>
        </authorList>
    </citation>
    <scope>NUCLEOTIDE SEQUENCE [LARGE SCALE GENOMIC DNA]</scope>
    <source>
        <strain evidence="8 9">627</strain>
    </source>
</reference>
<comment type="function">
    <text evidence="5">This protein is involved in the repair of mismatches in DNA. It is required for dam-dependent methyl-directed DNA mismatch repair. May act as a 'molecular matchmaker', a protein that promotes the formation of a stable complex between two or more DNA-binding proteins in an ATP-dependent manner without itself being part of a final effector complex.</text>
</comment>
<dbReference type="InterPro" id="IPR002099">
    <property type="entry name" value="MutL/Mlh/PMS"/>
</dbReference>
<feature type="domain" description="DNA mismatch repair protein S5" evidence="7">
    <location>
        <begin position="209"/>
        <end position="327"/>
    </location>
</feature>
<dbReference type="Gene3D" id="3.30.230.10">
    <property type="match status" value="1"/>
</dbReference>
<dbReference type="InterPro" id="IPR014790">
    <property type="entry name" value="MutL_C"/>
</dbReference>
<dbReference type="SUPFAM" id="SSF55874">
    <property type="entry name" value="ATPase domain of HSP90 chaperone/DNA topoisomerase II/histidine kinase"/>
    <property type="match status" value="1"/>
</dbReference>
<feature type="domain" description="MutL C-terminal dimerisation" evidence="6">
    <location>
        <begin position="432"/>
        <end position="572"/>
    </location>
</feature>
<dbReference type="CDD" id="cd16926">
    <property type="entry name" value="HATPase_MutL-MLH-PMS-like"/>
    <property type="match status" value="1"/>
</dbReference>
<evidence type="ECO:0000256" key="1">
    <source>
        <dbReference type="ARBA" id="ARBA00006082"/>
    </source>
</evidence>
<dbReference type="InterPro" id="IPR013507">
    <property type="entry name" value="DNA_mismatch_S5_2-like"/>
</dbReference>
<dbReference type="InterPro" id="IPR014762">
    <property type="entry name" value="DNA_mismatch_repair_CS"/>
</dbReference>
<dbReference type="SUPFAM" id="SSF54211">
    <property type="entry name" value="Ribosomal protein S5 domain 2-like"/>
    <property type="match status" value="1"/>
</dbReference>
<evidence type="ECO:0000256" key="4">
    <source>
        <dbReference type="ARBA" id="ARBA00023204"/>
    </source>
</evidence>
<evidence type="ECO:0000313" key="8">
    <source>
        <dbReference type="EMBL" id="KHE42208.1"/>
    </source>
</evidence>
<comment type="similarity">
    <text evidence="1 5">Belongs to the DNA mismatch repair MutL/HexB family.</text>
</comment>
<dbReference type="PANTHER" id="PTHR10073:SF12">
    <property type="entry name" value="DNA MISMATCH REPAIR PROTEIN MLH1"/>
    <property type="match status" value="1"/>
</dbReference>
<dbReference type="NCBIfam" id="TIGR00585">
    <property type="entry name" value="mutl"/>
    <property type="match status" value="1"/>
</dbReference>
<dbReference type="InterPro" id="IPR038973">
    <property type="entry name" value="MutL/Mlh/Pms-like"/>
</dbReference>
<dbReference type="Gene3D" id="3.30.1540.20">
    <property type="entry name" value="MutL, C-terminal domain, dimerisation subdomain"/>
    <property type="match status" value="1"/>
</dbReference>
<dbReference type="PROSITE" id="PS00058">
    <property type="entry name" value="DNA_MISMATCH_REPAIR_1"/>
    <property type="match status" value="1"/>
</dbReference>
<comment type="caution">
    <text evidence="8">The sequence shown here is derived from an EMBL/GenBank/DDBJ whole genome shotgun (WGS) entry which is preliminary data.</text>
</comment>
<keyword evidence="9" id="KW-1185">Reference proteome</keyword>
<dbReference type="InterPro" id="IPR037198">
    <property type="entry name" value="MutL_C_sf"/>
</dbReference>
<dbReference type="InterPro" id="IPR020667">
    <property type="entry name" value="DNA_mismatch_repair_MutL"/>
</dbReference>
<keyword evidence="4 5" id="KW-0234">DNA repair</keyword>
<keyword evidence="3 5" id="KW-0227">DNA damage</keyword>
<dbReference type="InterPro" id="IPR042121">
    <property type="entry name" value="MutL_C_regsub"/>
</dbReference>
<sequence>MPDKIRLLPDTVASQIAAGEVVNRPASVVKEMMENSVDAGATAITVSYRNGGKELIKVIDDGEGMSPLDARMAFDKHATSKITRIEDVYALHTFGFRGEALASIAAIAHVELTTRRPEDELGTQLVVEGSRFQSQENVVAPVGSQFAVKNLFFNVPARRRALDKSTTEPRHIAEEFRRVAMCHPEMSFSLYGEDAPVYTLHPSGLKQRIVGLVGKHAAGNLLEVGTETSLVKITGFVGKPSSSKQTNREQYMYVNGRFFKSPYFHKAVMQAYEKLIPAGTQPSYFLFFEVDPDKIDVNIHPQKIEVRFDDGPAIWQIIHASVRESLAKTGAVSFMDFDDGGSVEIPVRKEGPIERIPPAATNPSYNPFRSEGMGRRSQAGLSDFTGGYDTLAGIGRDDAVERFDSSVLEYIEEGPGGGELPFGDSAEGFRGALALGGGYAATSCSGELVLVDLRRAREAILFGRYRVMLGNETSVTQKLMFPEVLVFSADDTALLTERYEEFLALGFEYVRRDENSIEVTGIPADFSVDEIQDLLYDIMDALSDGTQPVEEGRERLAAVLARDGAKRAPSGYSEGEMTAIMEALSDGGRYNHTYDGRPVLVRMAPDEIRKLFRK</sequence>
<dbReference type="Pfam" id="PF01119">
    <property type="entry name" value="DNA_mis_repair"/>
    <property type="match status" value="1"/>
</dbReference>
<dbReference type="SMART" id="SM00853">
    <property type="entry name" value="MutL_C"/>
    <property type="match status" value="1"/>
</dbReference>
<evidence type="ECO:0000259" key="6">
    <source>
        <dbReference type="SMART" id="SM00853"/>
    </source>
</evidence>
<dbReference type="CDD" id="cd00782">
    <property type="entry name" value="MutL_Trans"/>
    <property type="match status" value="1"/>
</dbReference>
<dbReference type="InterPro" id="IPR042120">
    <property type="entry name" value="MutL_C_dimsub"/>
</dbReference>
<dbReference type="InterPro" id="IPR020568">
    <property type="entry name" value="Ribosomal_Su5_D2-typ_SF"/>
</dbReference>
<protein>
    <recommendedName>
        <fullName evidence="2 5">DNA mismatch repair protein MutL</fullName>
    </recommendedName>
</protein>
<dbReference type="Proteomes" id="UP000030889">
    <property type="component" value="Unassembled WGS sequence"/>
</dbReference>
<accession>A0ABR4YK53</accession>
<evidence type="ECO:0000313" key="9">
    <source>
        <dbReference type="Proteomes" id="UP000030889"/>
    </source>
</evidence>
<dbReference type="Gene3D" id="3.30.565.10">
    <property type="entry name" value="Histidine kinase-like ATPase, C-terminal domain"/>
    <property type="match status" value="1"/>
</dbReference>
<dbReference type="SUPFAM" id="SSF118116">
    <property type="entry name" value="DNA mismatch repair protein MutL"/>
    <property type="match status" value="1"/>
</dbReference>
<dbReference type="RefSeq" id="WP_035472728.1">
    <property type="nucleotide sequence ID" value="NZ_JRGF01000005.1"/>
</dbReference>
<evidence type="ECO:0000256" key="5">
    <source>
        <dbReference type="HAMAP-Rule" id="MF_00149"/>
    </source>
</evidence>
<dbReference type="Gene3D" id="3.30.1370.100">
    <property type="entry name" value="MutL, C-terminal domain, regulatory subdomain"/>
    <property type="match status" value="1"/>
</dbReference>
<dbReference type="Pfam" id="PF13589">
    <property type="entry name" value="HATPase_c_3"/>
    <property type="match status" value="1"/>
</dbReference>
<gene>
    <name evidence="5" type="primary">mutL</name>
    <name evidence="8" type="ORF">LG35_04695</name>
</gene>